<dbReference type="Proteomes" id="UP000078544">
    <property type="component" value="Unassembled WGS sequence"/>
</dbReference>
<evidence type="ECO:0000256" key="6">
    <source>
        <dbReference type="SAM" id="MobiDB-lite"/>
    </source>
</evidence>
<keyword evidence="3 5" id="KW-0732">Signal</keyword>
<comment type="function">
    <text evidence="5">Splits internally a 1,3-beta-glucan molecule and transfers the newly generated reducing end (the donor) to the non-reducing end of another 1,3-beta-glucan molecule (the acceptor) forming a 1,3-beta linkage, resulting in the elongation of 1,3-beta-glucan chains in the cell wall.</text>
</comment>
<evidence type="ECO:0000313" key="7">
    <source>
        <dbReference type="EMBL" id="KZZ98496.1"/>
    </source>
</evidence>
<dbReference type="PANTHER" id="PTHR31468">
    <property type="entry name" value="1,3-BETA-GLUCANOSYLTRANSFERASE GAS1"/>
    <property type="match status" value="1"/>
</dbReference>
<sequence>MRVVAAQPSSLSSIVQLALHALAASLAVAVPTLDIKGNEFYNSKTGDKFQIVGVAYQPGGSSAFTYTSPDPLSQPEACMRDAALMQVMGVNAIRVYNLNPNINHDECASIFNAAGMYMILDVNSPLVGEALDSGKPWETYYMEYLNHTFAVVEAFGNYPNTLMFFSGNEVINDIPSAKFVPQYLRAVTRDLKSYIKKNLKRQIPVGYSAADVRNVLWDTWNYMQCSSSGKPDDMTRADAFALNSYSWCGIDTTYESSTFGELTQGFTASSIPILFSEYGCIKPAPRYWNETRAMYSNKMTAVFSGGIVYEWTQEANGYGLVEIKQKELNILGDYNRLKDAWGSVDWKTVQSQQAQKKDVTPPVCKESLLTQKGFDTNFTAPSPPPGAQKLIDNGISPKPTGKIVTIADYSVKMTVKDSEGNVVKGLRVVPLGNDEFNMAGKNNANTGNTSANNTGSGGNGNSTGKGGNGKGDGSGAMLNGPMALAAVVPIIAMLFV</sequence>
<accession>A0A168E7A4</accession>
<dbReference type="GO" id="GO:0009277">
    <property type="term" value="C:fungal-type cell wall"/>
    <property type="evidence" value="ECO:0007669"/>
    <property type="project" value="EnsemblFungi"/>
</dbReference>
<feature type="chain" id="PRO_5007749415" description="1,3-beta-glucanosyltransferase" evidence="5">
    <location>
        <begin position="30"/>
        <end position="496"/>
    </location>
</feature>
<name>A0A168E7A4_9HYPO</name>
<dbReference type="EMBL" id="AZGY01000005">
    <property type="protein sequence ID" value="KZZ98496.1"/>
    <property type="molecule type" value="Genomic_DNA"/>
</dbReference>
<evidence type="ECO:0000256" key="1">
    <source>
        <dbReference type="ARBA" id="ARBA00004609"/>
    </source>
</evidence>
<keyword evidence="8" id="KW-1185">Reference proteome</keyword>
<keyword evidence="5" id="KW-0449">Lipoprotein</keyword>
<evidence type="ECO:0000256" key="3">
    <source>
        <dbReference type="ARBA" id="ARBA00022729"/>
    </source>
</evidence>
<dbReference type="OrthoDB" id="421038at2759"/>
<evidence type="ECO:0000313" key="8">
    <source>
        <dbReference type="Proteomes" id="UP000078544"/>
    </source>
</evidence>
<comment type="caution">
    <text evidence="7">The sequence shown here is derived from an EMBL/GenBank/DDBJ whole genome shotgun (WGS) entry which is preliminary data.</text>
</comment>
<evidence type="ECO:0000256" key="5">
    <source>
        <dbReference type="RuleBase" id="RU361209"/>
    </source>
</evidence>
<dbReference type="InterPro" id="IPR017853">
    <property type="entry name" value="GH"/>
</dbReference>
<keyword evidence="5" id="KW-0336">GPI-anchor</keyword>
<dbReference type="GO" id="GO:0031505">
    <property type="term" value="P:fungal-type cell wall organization"/>
    <property type="evidence" value="ECO:0007669"/>
    <property type="project" value="TreeGrafter"/>
</dbReference>
<dbReference type="AlphaFoldDB" id="A0A168E7A4"/>
<evidence type="ECO:0000256" key="2">
    <source>
        <dbReference type="ARBA" id="ARBA00007528"/>
    </source>
</evidence>
<comment type="subcellular location">
    <subcellularLocation>
        <location evidence="1 5">Cell membrane</location>
        <topology evidence="1 5">Lipid-anchor</topology>
        <topology evidence="1 5">GPI-anchor</topology>
    </subcellularLocation>
</comment>
<feature type="compositionally biased region" description="Gly residues" evidence="6">
    <location>
        <begin position="455"/>
        <end position="472"/>
    </location>
</feature>
<reference evidence="7 8" key="1">
    <citation type="journal article" date="2016" name="Genome Biol. Evol.">
        <title>Divergent and convergent evolution of fungal pathogenicity.</title>
        <authorList>
            <person name="Shang Y."/>
            <person name="Xiao G."/>
            <person name="Zheng P."/>
            <person name="Cen K."/>
            <person name="Zhan S."/>
            <person name="Wang C."/>
        </authorList>
    </citation>
    <scope>NUCLEOTIDE SEQUENCE [LARGE SCALE GENOMIC DNA]</scope>
    <source>
        <strain evidence="7 8">RCEF 2490</strain>
    </source>
</reference>
<evidence type="ECO:0000256" key="4">
    <source>
        <dbReference type="ARBA" id="ARBA00023180"/>
    </source>
</evidence>
<feature type="compositionally biased region" description="Low complexity" evidence="6">
    <location>
        <begin position="439"/>
        <end position="454"/>
    </location>
</feature>
<keyword evidence="5 7" id="KW-0808">Transferase</keyword>
<dbReference type="PANTHER" id="PTHR31468:SF4">
    <property type="entry name" value="1,3-BETA-GLUCANOSYLTRANSFERASE GAS3-RELATED"/>
    <property type="match status" value="1"/>
</dbReference>
<dbReference type="GO" id="GO:0042124">
    <property type="term" value="F:1,3-beta-glucanosyltransferase activity"/>
    <property type="evidence" value="ECO:0007669"/>
    <property type="project" value="TreeGrafter"/>
</dbReference>
<dbReference type="InterPro" id="IPR004886">
    <property type="entry name" value="Glucanosyltransferase"/>
</dbReference>
<dbReference type="GO" id="GO:0005886">
    <property type="term" value="C:plasma membrane"/>
    <property type="evidence" value="ECO:0007669"/>
    <property type="project" value="UniProtKB-SubCell"/>
</dbReference>
<dbReference type="SUPFAM" id="SSF51445">
    <property type="entry name" value="(Trans)glycosidases"/>
    <property type="match status" value="1"/>
</dbReference>
<dbReference type="EC" id="2.4.1.-" evidence="5"/>
<organism evidence="7 8">
    <name type="scientific">Moelleriella libera RCEF 2490</name>
    <dbReference type="NCBI Taxonomy" id="1081109"/>
    <lineage>
        <taxon>Eukaryota</taxon>
        <taxon>Fungi</taxon>
        <taxon>Dikarya</taxon>
        <taxon>Ascomycota</taxon>
        <taxon>Pezizomycotina</taxon>
        <taxon>Sordariomycetes</taxon>
        <taxon>Hypocreomycetidae</taxon>
        <taxon>Hypocreales</taxon>
        <taxon>Clavicipitaceae</taxon>
        <taxon>Moelleriella</taxon>
    </lineage>
</organism>
<dbReference type="GO" id="GO:0071970">
    <property type="term" value="P:fungal-type cell wall (1-&gt;3)-beta-D-glucan biosynthetic process"/>
    <property type="evidence" value="ECO:0007669"/>
    <property type="project" value="TreeGrafter"/>
</dbReference>
<keyword evidence="5" id="KW-0472">Membrane</keyword>
<comment type="similarity">
    <text evidence="2 5">Belongs to the glycosyl hydrolase 72 family.</text>
</comment>
<protein>
    <recommendedName>
        <fullName evidence="5">1,3-beta-glucanosyltransferase</fullName>
        <ecNumber evidence="5">2.4.1.-</ecNumber>
    </recommendedName>
</protein>
<dbReference type="GO" id="GO:0098552">
    <property type="term" value="C:side of membrane"/>
    <property type="evidence" value="ECO:0007669"/>
    <property type="project" value="UniProtKB-KW"/>
</dbReference>
<dbReference type="Pfam" id="PF03198">
    <property type="entry name" value="Glyco_hydro_72"/>
    <property type="match status" value="1"/>
</dbReference>
<proteinExistence type="inferred from homology"/>
<gene>
    <name evidence="7" type="ORF">AAL_03014</name>
</gene>
<dbReference type="Gene3D" id="3.20.20.80">
    <property type="entry name" value="Glycosidases"/>
    <property type="match status" value="1"/>
</dbReference>
<feature type="signal peptide" evidence="5">
    <location>
        <begin position="1"/>
        <end position="29"/>
    </location>
</feature>
<keyword evidence="4" id="KW-0325">Glycoprotein</keyword>
<feature type="region of interest" description="Disordered" evidence="6">
    <location>
        <begin position="439"/>
        <end position="472"/>
    </location>
</feature>